<dbReference type="PANTHER" id="PTHR46407:SF4">
    <property type="entry name" value="F-BOX DOMAIN-CONTAINING PROTEIN"/>
    <property type="match status" value="1"/>
</dbReference>
<dbReference type="CDD" id="cd22152">
    <property type="entry name" value="F-box_AtAFR-like"/>
    <property type="match status" value="1"/>
</dbReference>
<dbReference type="PANTHER" id="PTHR46407">
    <property type="entry name" value="OS02G0208700 PROTEIN"/>
    <property type="match status" value="1"/>
</dbReference>
<dbReference type="EMBL" id="GGEC01031601">
    <property type="protein sequence ID" value="MBX12085.1"/>
    <property type="molecule type" value="Transcribed_RNA"/>
</dbReference>
<name>A0A2P2L2B4_RHIMU</name>
<proteinExistence type="predicted"/>
<dbReference type="Pfam" id="PF00646">
    <property type="entry name" value="F-box"/>
    <property type="match status" value="1"/>
</dbReference>
<dbReference type="GO" id="GO:0080037">
    <property type="term" value="P:negative regulation of cytokinin-activated signaling pathway"/>
    <property type="evidence" value="ECO:0007669"/>
    <property type="project" value="InterPro"/>
</dbReference>
<dbReference type="Gene3D" id="2.120.10.80">
    <property type="entry name" value="Kelch-type beta propeller"/>
    <property type="match status" value="1"/>
</dbReference>
<dbReference type="InterPro" id="IPR036047">
    <property type="entry name" value="F-box-like_dom_sf"/>
</dbReference>
<dbReference type="SMART" id="SM00612">
    <property type="entry name" value="Kelch"/>
    <property type="match status" value="2"/>
</dbReference>
<dbReference type="EMBL" id="GGEC01031599">
    <property type="protein sequence ID" value="MBX12083.1"/>
    <property type="molecule type" value="Transcribed_RNA"/>
</dbReference>
<reference evidence="2" key="1">
    <citation type="submission" date="2018-02" db="EMBL/GenBank/DDBJ databases">
        <title>Rhizophora mucronata_Transcriptome.</title>
        <authorList>
            <person name="Meera S.P."/>
            <person name="Sreeshan A."/>
            <person name="Augustine A."/>
        </authorList>
    </citation>
    <scope>NUCLEOTIDE SEQUENCE</scope>
    <source>
        <tissue evidence="2">Leaf</tissue>
    </source>
</reference>
<accession>A0A2P2L2B4</accession>
<dbReference type="AlphaFoldDB" id="A0A2P2L2B4"/>
<evidence type="ECO:0000259" key="1">
    <source>
        <dbReference type="PROSITE" id="PS50181"/>
    </source>
</evidence>
<dbReference type="SUPFAM" id="SSF81383">
    <property type="entry name" value="F-box domain"/>
    <property type="match status" value="1"/>
</dbReference>
<dbReference type="EMBL" id="GGEC01031597">
    <property type="protein sequence ID" value="MBX12081.1"/>
    <property type="molecule type" value="Transcribed_RNA"/>
</dbReference>
<dbReference type="PROSITE" id="PS50181">
    <property type="entry name" value="FBOX"/>
    <property type="match status" value="1"/>
</dbReference>
<organism evidence="2">
    <name type="scientific">Rhizophora mucronata</name>
    <name type="common">Asiatic mangrove</name>
    <dbReference type="NCBI Taxonomy" id="61149"/>
    <lineage>
        <taxon>Eukaryota</taxon>
        <taxon>Viridiplantae</taxon>
        <taxon>Streptophyta</taxon>
        <taxon>Embryophyta</taxon>
        <taxon>Tracheophyta</taxon>
        <taxon>Spermatophyta</taxon>
        <taxon>Magnoliopsida</taxon>
        <taxon>eudicotyledons</taxon>
        <taxon>Gunneridae</taxon>
        <taxon>Pentapetalae</taxon>
        <taxon>rosids</taxon>
        <taxon>fabids</taxon>
        <taxon>Malpighiales</taxon>
        <taxon>Rhizophoraceae</taxon>
        <taxon>Rhizophora</taxon>
    </lineage>
</organism>
<dbReference type="Gene3D" id="1.20.1280.50">
    <property type="match status" value="1"/>
</dbReference>
<dbReference type="GO" id="GO:2000762">
    <property type="term" value="P:regulation of phenylpropanoid metabolic process"/>
    <property type="evidence" value="ECO:0007669"/>
    <property type="project" value="InterPro"/>
</dbReference>
<dbReference type="SMART" id="SM00256">
    <property type="entry name" value="FBOX"/>
    <property type="match status" value="1"/>
</dbReference>
<dbReference type="InterPro" id="IPR006652">
    <property type="entry name" value="Kelch_1"/>
</dbReference>
<dbReference type="SUPFAM" id="SSF117281">
    <property type="entry name" value="Kelch motif"/>
    <property type="match status" value="1"/>
</dbReference>
<sequence length="347" mass="38871">MYIKSIPTEFTELIPGLPEEIALECLTRLHYSTHRVATQVCRRWRHLITSKDFYYHRKETGHTHKAACLIQAIPQETMSHQKKPVGPPKYGVTLFDPVNGTWDRVDPVPQYPDGLPLFCQVTSSEGKLVLMGGWGPVNYEPVSHVFVYEFTTRRWRRAKDMPENRSFFAAGELNGHVIIAGGHDVNKNALNTAWVYNVDEDEWTELPRMSQERDECQGIAIGSEFWVVSGYTTDNQGGFVGSAEFIELGEKKWNLVEGAWKATQCPRSCLGVGPNGNLFNWAEVGRALKVGACGVQLGEKRTFVSASTYQGGPQGFFLVEGQDGQWEKLNVPSEFSGFLQSGCCIDI</sequence>
<dbReference type="InterPro" id="IPR015915">
    <property type="entry name" value="Kelch-typ_b-propeller"/>
</dbReference>
<feature type="domain" description="F-box" evidence="1">
    <location>
        <begin position="11"/>
        <end position="58"/>
    </location>
</feature>
<evidence type="ECO:0000313" key="2">
    <source>
        <dbReference type="EMBL" id="MBX12085.1"/>
    </source>
</evidence>
<dbReference type="InterPro" id="IPR001810">
    <property type="entry name" value="F-box_dom"/>
</dbReference>
<dbReference type="Pfam" id="PF01344">
    <property type="entry name" value="Kelch_1"/>
    <property type="match status" value="2"/>
</dbReference>
<dbReference type="InterPro" id="IPR044595">
    <property type="entry name" value="KMD1-4"/>
</dbReference>
<protein>
    <submittedName>
        <fullName evidence="2">F-box/kelch-repeat protein At1g15670-like</fullName>
    </submittedName>
</protein>